<evidence type="ECO:0000313" key="1">
    <source>
        <dbReference type="WBParaSite" id="SSLN_0002028101-mRNA-1"/>
    </source>
</evidence>
<accession>A0A183TSV2</accession>
<dbReference type="AlphaFoldDB" id="A0A183TSV2"/>
<proteinExistence type="predicted"/>
<dbReference type="WBParaSite" id="SSLN_0002028101-mRNA-1">
    <property type="protein sequence ID" value="SSLN_0002028101-mRNA-1"/>
    <property type="gene ID" value="SSLN_0002028101"/>
</dbReference>
<name>A0A183TSV2_SCHSO</name>
<sequence length="104" mass="11565">LPLKPLGRPHVPVLLRIIGSPATFTKSDSSCKVSLLNLSHVNPLVIRLGQLVSPFFLIKPSARKFKLSLNLCYLRVSMLDGFRFCEYFVLLYSNGLPIDAAGTY</sequence>
<organism evidence="1">
    <name type="scientific">Schistocephalus solidus</name>
    <name type="common">Tapeworm</name>
    <dbReference type="NCBI Taxonomy" id="70667"/>
    <lineage>
        <taxon>Eukaryota</taxon>
        <taxon>Metazoa</taxon>
        <taxon>Spiralia</taxon>
        <taxon>Lophotrochozoa</taxon>
        <taxon>Platyhelminthes</taxon>
        <taxon>Cestoda</taxon>
        <taxon>Eucestoda</taxon>
        <taxon>Diphyllobothriidea</taxon>
        <taxon>Diphyllobothriidae</taxon>
        <taxon>Schistocephalus</taxon>
    </lineage>
</organism>
<reference evidence="1" key="1">
    <citation type="submission" date="2016-06" db="UniProtKB">
        <authorList>
            <consortium name="WormBaseParasite"/>
        </authorList>
    </citation>
    <scope>IDENTIFICATION</scope>
</reference>
<protein>
    <submittedName>
        <fullName evidence="1">Secreted protein</fullName>
    </submittedName>
</protein>